<keyword evidence="2" id="KW-1185">Reference proteome</keyword>
<dbReference type="Proteomes" id="UP001159363">
    <property type="component" value="Chromosome 2"/>
</dbReference>
<gene>
    <name evidence="1" type="ORF">PR048_005041</name>
</gene>
<dbReference type="EMBL" id="JARBHB010000002">
    <property type="protein sequence ID" value="KAJ8892461.1"/>
    <property type="molecule type" value="Genomic_DNA"/>
</dbReference>
<protein>
    <submittedName>
        <fullName evidence="1">Uncharacterized protein</fullName>
    </submittedName>
</protein>
<name>A0ABQ9I7Z1_9NEOP</name>
<evidence type="ECO:0000313" key="1">
    <source>
        <dbReference type="EMBL" id="KAJ8892461.1"/>
    </source>
</evidence>
<reference evidence="1 2" key="1">
    <citation type="submission" date="2023-02" db="EMBL/GenBank/DDBJ databases">
        <title>LHISI_Scaffold_Assembly.</title>
        <authorList>
            <person name="Stuart O.P."/>
            <person name="Cleave R."/>
            <person name="Magrath M.J.L."/>
            <person name="Mikheyev A.S."/>
        </authorList>
    </citation>
    <scope>NUCLEOTIDE SEQUENCE [LARGE SCALE GENOMIC DNA]</scope>
    <source>
        <strain evidence="1">Daus_M_001</strain>
        <tissue evidence="1">Leg muscle</tissue>
    </source>
</reference>
<proteinExistence type="predicted"/>
<accession>A0ABQ9I7Z1</accession>
<organism evidence="1 2">
    <name type="scientific">Dryococelus australis</name>
    <dbReference type="NCBI Taxonomy" id="614101"/>
    <lineage>
        <taxon>Eukaryota</taxon>
        <taxon>Metazoa</taxon>
        <taxon>Ecdysozoa</taxon>
        <taxon>Arthropoda</taxon>
        <taxon>Hexapoda</taxon>
        <taxon>Insecta</taxon>
        <taxon>Pterygota</taxon>
        <taxon>Neoptera</taxon>
        <taxon>Polyneoptera</taxon>
        <taxon>Phasmatodea</taxon>
        <taxon>Verophasmatodea</taxon>
        <taxon>Anareolatae</taxon>
        <taxon>Phasmatidae</taxon>
        <taxon>Eurycanthinae</taxon>
        <taxon>Dryococelus</taxon>
    </lineage>
</organism>
<evidence type="ECO:0000313" key="2">
    <source>
        <dbReference type="Proteomes" id="UP001159363"/>
    </source>
</evidence>
<sequence length="98" mass="11044">MKRSSVQRLVHELEAVSYRLQVIQLRGPDRVQIVQRCACTLENITSEVYVNKLMPRFLGFGRPAEFVGHSLEPAKNTLLCAISGHGVIGPYFAEDEEE</sequence>
<comment type="caution">
    <text evidence="1">The sequence shown here is derived from an EMBL/GenBank/DDBJ whole genome shotgun (WGS) entry which is preliminary data.</text>
</comment>